<evidence type="ECO:0000256" key="5">
    <source>
        <dbReference type="ARBA" id="ARBA00022737"/>
    </source>
</evidence>
<evidence type="ECO:0000256" key="6">
    <source>
        <dbReference type="ARBA" id="ARBA00022989"/>
    </source>
</evidence>
<dbReference type="PANTHER" id="PTHR43099">
    <property type="entry name" value="UPF0053 PROTEIN YRKA"/>
    <property type="match status" value="1"/>
</dbReference>
<comment type="similarity">
    <text evidence="2">Belongs to the UPF0053 family.</text>
</comment>
<dbReference type="PROSITE" id="PS51846">
    <property type="entry name" value="CNNM"/>
    <property type="match status" value="1"/>
</dbReference>
<dbReference type="InterPro" id="IPR000644">
    <property type="entry name" value="CBS_dom"/>
</dbReference>
<dbReference type="PANTHER" id="PTHR43099:SF2">
    <property type="entry name" value="UPF0053 PROTEIN YRKA"/>
    <property type="match status" value="1"/>
</dbReference>
<evidence type="ECO:0000313" key="14">
    <source>
        <dbReference type="EMBL" id="HIV22317.1"/>
    </source>
</evidence>
<evidence type="ECO:0000259" key="12">
    <source>
        <dbReference type="PROSITE" id="PS51371"/>
    </source>
</evidence>
<comment type="caution">
    <text evidence="14">The sequence shown here is derived from an EMBL/GenBank/DDBJ whole genome shotgun (WGS) entry which is preliminary data.</text>
</comment>
<keyword evidence="8 10" id="KW-0472">Membrane</keyword>
<protein>
    <submittedName>
        <fullName evidence="14">HlyC/CorC family transporter</fullName>
    </submittedName>
</protein>
<dbReference type="SUPFAM" id="SSF54631">
    <property type="entry name" value="CBS-domain pair"/>
    <property type="match status" value="1"/>
</dbReference>
<dbReference type="AlphaFoldDB" id="A0A9D1T883"/>
<dbReference type="Pfam" id="PF03471">
    <property type="entry name" value="CorC_HlyC"/>
    <property type="match status" value="1"/>
</dbReference>
<dbReference type="CDD" id="cd04590">
    <property type="entry name" value="CBS_pair_CorC_HlyC_assoc"/>
    <property type="match status" value="1"/>
</dbReference>
<evidence type="ECO:0000256" key="3">
    <source>
        <dbReference type="ARBA" id="ARBA00022475"/>
    </source>
</evidence>
<evidence type="ECO:0000256" key="7">
    <source>
        <dbReference type="ARBA" id="ARBA00023122"/>
    </source>
</evidence>
<evidence type="ECO:0000259" key="13">
    <source>
        <dbReference type="PROSITE" id="PS51846"/>
    </source>
</evidence>
<reference evidence="14" key="1">
    <citation type="submission" date="2020-10" db="EMBL/GenBank/DDBJ databases">
        <authorList>
            <person name="Gilroy R."/>
        </authorList>
    </citation>
    <scope>NUCLEOTIDE SEQUENCE</scope>
    <source>
        <strain evidence="14">ChiBcec6-7307</strain>
    </source>
</reference>
<evidence type="ECO:0000256" key="9">
    <source>
        <dbReference type="PROSITE-ProRule" id="PRU00703"/>
    </source>
</evidence>
<keyword evidence="7 9" id="KW-0129">CBS domain</keyword>
<dbReference type="InterPro" id="IPR051676">
    <property type="entry name" value="UPF0053_domain"/>
</dbReference>
<dbReference type="SUPFAM" id="SSF56176">
    <property type="entry name" value="FAD-binding/transporter-associated domain-like"/>
    <property type="match status" value="1"/>
</dbReference>
<dbReference type="Gene3D" id="3.10.580.10">
    <property type="entry name" value="CBS-domain"/>
    <property type="match status" value="1"/>
</dbReference>
<dbReference type="InterPro" id="IPR005170">
    <property type="entry name" value="Transptr-assoc_dom"/>
</dbReference>
<feature type="domain" description="CBS" evidence="12">
    <location>
        <begin position="221"/>
        <end position="279"/>
    </location>
</feature>
<dbReference type="InterPro" id="IPR016169">
    <property type="entry name" value="FAD-bd_PCMH_sub2"/>
</dbReference>
<dbReference type="GO" id="GO:0050660">
    <property type="term" value="F:flavin adenine dinucleotide binding"/>
    <property type="evidence" value="ECO:0007669"/>
    <property type="project" value="InterPro"/>
</dbReference>
<evidence type="ECO:0000256" key="8">
    <source>
        <dbReference type="ARBA" id="ARBA00023136"/>
    </source>
</evidence>
<feature type="transmembrane region" description="Helical" evidence="11">
    <location>
        <begin position="99"/>
        <end position="123"/>
    </location>
</feature>
<evidence type="ECO:0000313" key="15">
    <source>
        <dbReference type="Proteomes" id="UP000886889"/>
    </source>
</evidence>
<name>A0A9D1T883_9FIRM</name>
<proteinExistence type="inferred from homology"/>
<dbReference type="InterPro" id="IPR002550">
    <property type="entry name" value="CNNM"/>
</dbReference>
<dbReference type="Gene3D" id="3.30.465.10">
    <property type="match status" value="1"/>
</dbReference>
<dbReference type="InterPro" id="IPR046342">
    <property type="entry name" value="CBS_dom_sf"/>
</dbReference>
<dbReference type="SMART" id="SM00116">
    <property type="entry name" value="CBS"/>
    <property type="match status" value="2"/>
</dbReference>
<dbReference type="InterPro" id="IPR036318">
    <property type="entry name" value="FAD-bd_PCMH-like_sf"/>
</dbReference>
<keyword evidence="6 10" id="KW-1133">Transmembrane helix</keyword>
<dbReference type="Proteomes" id="UP000886889">
    <property type="component" value="Unassembled WGS sequence"/>
</dbReference>
<dbReference type="PROSITE" id="PS51371">
    <property type="entry name" value="CBS"/>
    <property type="match status" value="2"/>
</dbReference>
<evidence type="ECO:0000256" key="4">
    <source>
        <dbReference type="ARBA" id="ARBA00022692"/>
    </source>
</evidence>
<dbReference type="EMBL" id="DVOS01000001">
    <property type="protein sequence ID" value="HIV22317.1"/>
    <property type="molecule type" value="Genomic_DNA"/>
</dbReference>
<evidence type="ECO:0000256" key="2">
    <source>
        <dbReference type="ARBA" id="ARBA00006337"/>
    </source>
</evidence>
<dbReference type="GO" id="GO:0005886">
    <property type="term" value="C:plasma membrane"/>
    <property type="evidence" value="ECO:0007669"/>
    <property type="project" value="UniProtKB-SubCell"/>
</dbReference>
<feature type="domain" description="CNNM transmembrane" evidence="13">
    <location>
        <begin position="1"/>
        <end position="201"/>
    </location>
</feature>
<keyword evidence="3" id="KW-1003">Cell membrane</keyword>
<dbReference type="SMART" id="SM01091">
    <property type="entry name" value="CorC_HlyC"/>
    <property type="match status" value="1"/>
</dbReference>
<feature type="domain" description="CBS" evidence="12">
    <location>
        <begin position="284"/>
        <end position="345"/>
    </location>
</feature>
<reference evidence="14" key="2">
    <citation type="journal article" date="2021" name="PeerJ">
        <title>Extensive microbial diversity within the chicken gut microbiome revealed by metagenomics and culture.</title>
        <authorList>
            <person name="Gilroy R."/>
            <person name="Ravi A."/>
            <person name="Getino M."/>
            <person name="Pursley I."/>
            <person name="Horton D.L."/>
            <person name="Alikhan N.F."/>
            <person name="Baker D."/>
            <person name="Gharbi K."/>
            <person name="Hall N."/>
            <person name="Watson M."/>
            <person name="Adriaenssens E.M."/>
            <person name="Foster-Nyarko E."/>
            <person name="Jarju S."/>
            <person name="Secka A."/>
            <person name="Antonio M."/>
            <person name="Oren A."/>
            <person name="Chaudhuri R.R."/>
            <person name="La Ragione R."/>
            <person name="Hildebrand F."/>
            <person name="Pallen M.J."/>
        </authorList>
    </citation>
    <scope>NUCLEOTIDE SEQUENCE</scope>
    <source>
        <strain evidence="14">ChiBcec6-7307</strain>
    </source>
</reference>
<dbReference type="Pfam" id="PF00571">
    <property type="entry name" value="CBS"/>
    <property type="match status" value="2"/>
</dbReference>
<keyword evidence="5" id="KW-0677">Repeat</keyword>
<evidence type="ECO:0000256" key="1">
    <source>
        <dbReference type="ARBA" id="ARBA00004651"/>
    </source>
</evidence>
<gene>
    <name evidence="14" type="ORF">IAC80_00115</name>
</gene>
<keyword evidence="4 10" id="KW-0812">Transmembrane</keyword>
<organism evidence="14 15">
    <name type="scientific">Candidatus Merdiplasma excrementigallinarum</name>
    <dbReference type="NCBI Taxonomy" id="2840864"/>
    <lineage>
        <taxon>Bacteria</taxon>
        <taxon>Bacillati</taxon>
        <taxon>Bacillota</taxon>
        <taxon>Clostridia</taxon>
        <taxon>Lachnospirales</taxon>
        <taxon>Lachnospiraceae</taxon>
        <taxon>Lachnospiraceae incertae sedis</taxon>
        <taxon>Candidatus Merdiplasma</taxon>
    </lineage>
</organism>
<sequence>MIGSIVLIIVFTFLNAVFACAEIAVISMNETKLKHLVENGNKRAKKLAALTEQPSRFLATIQVAITLSGFLNSAFASDNFAGLIADALMKTGIPVPRSVLNSVAVLVVTIVLSYISIVFGELVPKRFAMKNSESLSLGLAPTLYGVAKLFSPLVSLLTVSTNLILKLFGMDPTEDDDQVTKEEIQMMLMEGNEQGVIDTQENEFIQNVFEFNDISADEICTHRSDVVVLDADDSLEEWKESIFKNRHSYYPVYKDSKENIVGILDTKDYFRLEEVTKESIFEKAVEPAFFIPENIKAAKLFERMKQTRNYFAVLLDEYGEMSGIVTLHDLVEALVGDLYEENEDVTEKIQKLAPNIWRIRGDAEIDDVVEQLKITLPEEQDDFDTFNGLIYSIIDRIPEDGSQFVCDAYGMRIHVKSVEKHKIVEAVVELMGDENSPMKEEKSEK</sequence>
<evidence type="ECO:0000256" key="11">
    <source>
        <dbReference type="SAM" id="Phobius"/>
    </source>
</evidence>
<dbReference type="InterPro" id="IPR044751">
    <property type="entry name" value="Ion_transp-like_CBS"/>
</dbReference>
<dbReference type="Pfam" id="PF01595">
    <property type="entry name" value="CNNM"/>
    <property type="match status" value="1"/>
</dbReference>
<feature type="transmembrane region" description="Helical" evidence="11">
    <location>
        <begin position="6"/>
        <end position="26"/>
    </location>
</feature>
<comment type="subcellular location">
    <subcellularLocation>
        <location evidence="1">Cell membrane</location>
        <topology evidence="1">Multi-pass membrane protein</topology>
    </subcellularLocation>
</comment>
<evidence type="ECO:0000256" key="10">
    <source>
        <dbReference type="PROSITE-ProRule" id="PRU01193"/>
    </source>
</evidence>
<accession>A0A9D1T883</accession>